<name>A0A9Q8Z314_CURCL</name>
<accession>A0A9Q8Z314</accession>
<sequence>MASKFYLHVQLHSRYNVLDASGRLPFSVVFGLCRLAKSDTDPRPILIETAGSVFDVPYALAHGLLTLYEERLEDATKWTEIDLSRMGEVEKSISNCISVPSPVGRTRNWKGDLTVYLGYIDLKGMLASVLKAGKRYRIRLASKDLCVKKWAYGDREQFTADRGEAAKPVNSYSHGHATFKVLESLSFPPRADTKLRLVQGTSLEVTVENTGEETITVQPRGHQGFLTPWGPMEPEPDMLDDRPRIIDSLLQNQAPISSLVVLDAATRKVVRGHEDPSKCHLRDSKADLRPKVDELIVLEPHTPITIVHQMDWKIRGLPDGVYKIRMHPKGCRWWFGKLVNKEGEDGRVPARLWKSDTVPFMLESQDELEVNIQNGKINGTL</sequence>
<dbReference type="OrthoDB" id="5272229at2759"/>
<dbReference type="Proteomes" id="UP001056012">
    <property type="component" value="Chromosome 2"/>
</dbReference>
<dbReference type="VEuPathDB" id="FungiDB:yc1106_02571"/>
<gene>
    <name evidence="1" type="ORF">yc1106_02571</name>
</gene>
<organism evidence="1 2">
    <name type="scientific">Curvularia clavata</name>
    <dbReference type="NCBI Taxonomy" id="95742"/>
    <lineage>
        <taxon>Eukaryota</taxon>
        <taxon>Fungi</taxon>
        <taxon>Dikarya</taxon>
        <taxon>Ascomycota</taxon>
        <taxon>Pezizomycotina</taxon>
        <taxon>Dothideomycetes</taxon>
        <taxon>Pleosporomycetidae</taxon>
        <taxon>Pleosporales</taxon>
        <taxon>Pleosporineae</taxon>
        <taxon>Pleosporaceae</taxon>
        <taxon>Curvularia</taxon>
    </lineage>
</organism>
<reference evidence="1" key="1">
    <citation type="submission" date="2021-12" db="EMBL/GenBank/DDBJ databases">
        <title>Curvularia clavata genome.</title>
        <authorList>
            <person name="Cao Y."/>
        </authorList>
    </citation>
    <scope>NUCLEOTIDE SEQUENCE</scope>
    <source>
        <strain evidence="1">Yc1106</strain>
    </source>
</reference>
<proteinExistence type="predicted"/>
<evidence type="ECO:0000313" key="1">
    <source>
        <dbReference type="EMBL" id="USP75297.1"/>
    </source>
</evidence>
<evidence type="ECO:0000313" key="2">
    <source>
        <dbReference type="Proteomes" id="UP001056012"/>
    </source>
</evidence>
<keyword evidence="2" id="KW-1185">Reference proteome</keyword>
<protein>
    <submittedName>
        <fullName evidence="1">Uncharacterized protein</fullName>
    </submittedName>
</protein>
<dbReference type="AlphaFoldDB" id="A0A9Q8Z314"/>
<dbReference type="EMBL" id="CP089275">
    <property type="protein sequence ID" value="USP75297.1"/>
    <property type="molecule type" value="Genomic_DNA"/>
</dbReference>